<evidence type="ECO:0000256" key="3">
    <source>
        <dbReference type="SAM" id="Phobius"/>
    </source>
</evidence>
<dbReference type="InterPro" id="IPR050645">
    <property type="entry name" value="Histidine_acid_phosphatase"/>
</dbReference>
<dbReference type="OMA" id="YIFHRHG"/>
<dbReference type="AlphaFoldDB" id="D4AXB4"/>
<comment type="caution">
    <text evidence="5">The sequence shown here is derived from an EMBL/GenBank/DDBJ whole genome shotgun (WGS) entry which is preliminary data.</text>
</comment>
<keyword evidence="3" id="KW-1133">Transmembrane helix</keyword>
<keyword evidence="3" id="KW-0472">Membrane</keyword>
<feature type="region of interest" description="Disordered" evidence="2">
    <location>
        <begin position="405"/>
        <end position="426"/>
    </location>
</feature>
<sequence>MLNSASLLAVSLLAQAATAETVLGAYIFSRHGDRTSKSTPPTVLTDLGYSQVYSSGRYYRDRYISSSSSSQVLGISPNIISPGEITASAPQDEVLQKSALAFFQGLYPPAGKEAKTTLRNGTVVEAPMDGYQLVAIEQVKSGSNSENVAWLQSASACKNAKISSNDYFASKEYKDLLKSSEGFYEDVAPLVKDTIVAEKVNFKNAYTVFDLLNVASIHNSSDSFPSLSSEVYSQLQSLANIHEFGLAYNASEPIRAVSGALLAGEVLNSFMDTIKAPKTKPKVNVQFGAYATFLSFFGLTKLPTANHDFNGIPDYASTMVFELVTNASTSSGSFPAESEISVRFLFHNGTTIAGSPETEPTAYPLFGQEKALLPWFEFVSHMKEIAITSQDQWCQACGTASEGCPGAPSSSGASGHSTSSNSDSGVSRPVAGVIGALVTLSVILGVQALVFFVGGFTITRKTINDINEMIYINVTLKPYIQIFYIDSTPVAMELGT</sequence>
<gene>
    <name evidence="5" type="ORF">ARB_00842</name>
</gene>
<evidence type="ECO:0000313" key="5">
    <source>
        <dbReference type="EMBL" id="EFE32319.1"/>
    </source>
</evidence>
<comment type="similarity">
    <text evidence="1">Belongs to the histidine acid phosphatase family.</text>
</comment>
<dbReference type="PANTHER" id="PTHR11567:SF142">
    <property type="entry name" value="PHOSPHOGLYCERATE MUTASE-LIKE PROTEIN"/>
    <property type="match status" value="1"/>
</dbReference>
<reference evidence="6" key="1">
    <citation type="journal article" date="2011" name="Genome Biol.">
        <title>Comparative and functional genomics provide insights into the pathogenicity of dermatophytic fungi.</title>
        <authorList>
            <person name="Burmester A."/>
            <person name="Shelest E."/>
            <person name="Gloeckner G."/>
            <person name="Heddergott C."/>
            <person name="Schindler S."/>
            <person name="Staib P."/>
            <person name="Heidel A."/>
            <person name="Felder M."/>
            <person name="Petzold A."/>
            <person name="Szafranski K."/>
            <person name="Feuermann M."/>
            <person name="Pedruzzi I."/>
            <person name="Priebe S."/>
            <person name="Groth M."/>
            <person name="Winkler R."/>
            <person name="Li W."/>
            <person name="Kniemeyer O."/>
            <person name="Schroeckh V."/>
            <person name="Hertweck C."/>
            <person name="Hube B."/>
            <person name="White T.C."/>
            <person name="Platzer M."/>
            <person name="Guthke R."/>
            <person name="Heitman J."/>
            <person name="Woestemeyer J."/>
            <person name="Zipfel P.F."/>
            <person name="Monod M."/>
            <person name="Brakhage A.A."/>
        </authorList>
    </citation>
    <scope>NUCLEOTIDE SEQUENCE [LARGE SCALE GENOMIC DNA]</scope>
    <source>
        <strain evidence="6">ATCC MYA-4681 / CBS 112371</strain>
    </source>
</reference>
<dbReference type="EMBL" id="ABSU01000016">
    <property type="protein sequence ID" value="EFE32319.1"/>
    <property type="molecule type" value="Genomic_DNA"/>
</dbReference>
<keyword evidence="3" id="KW-0812">Transmembrane</keyword>
<accession>D4AXB4</accession>
<dbReference type="KEGG" id="abe:ARB_00842"/>
<feature type="chain" id="PRO_5003054059" description="Histidine acid phosphatase" evidence="4">
    <location>
        <begin position="20"/>
        <end position="496"/>
    </location>
</feature>
<dbReference type="GO" id="GO:0016791">
    <property type="term" value="F:phosphatase activity"/>
    <property type="evidence" value="ECO:0007669"/>
    <property type="project" value="TreeGrafter"/>
</dbReference>
<proteinExistence type="inferred from homology"/>
<dbReference type="Proteomes" id="UP000008866">
    <property type="component" value="Unassembled WGS sequence"/>
</dbReference>
<name>D4AXB4_ARTBC</name>
<dbReference type="Gene3D" id="3.40.50.1240">
    <property type="entry name" value="Phosphoglycerate mutase-like"/>
    <property type="match status" value="1"/>
</dbReference>
<feature type="signal peptide" evidence="4">
    <location>
        <begin position="1"/>
        <end position="19"/>
    </location>
</feature>
<dbReference type="PANTHER" id="PTHR11567">
    <property type="entry name" value="ACID PHOSPHATASE-RELATED"/>
    <property type="match status" value="1"/>
</dbReference>
<organism evidence="5 6">
    <name type="scientific">Arthroderma benhamiae (strain ATCC MYA-4681 / CBS 112371)</name>
    <name type="common">Trichophyton mentagrophytes</name>
    <dbReference type="NCBI Taxonomy" id="663331"/>
    <lineage>
        <taxon>Eukaryota</taxon>
        <taxon>Fungi</taxon>
        <taxon>Dikarya</taxon>
        <taxon>Ascomycota</taxon>
        <taxon>Pezizomycotina</taxon>
        <taxon>Eurotiomycetes</taxon>
        <taxon>Eurotiomycetidae</taxon>
        <taxon>Onygenales</taxon>
        <taxon>Arthrodermataceae</taxon>
        <taxon>Trichophyton</taxon>
    </lineage>
</organism>
<evidence type="ECO:0008006" key="7">
    <source>
        <dbReference type="Google" id="ProtNLM"/>
    </source>
</evidence>
<dbReference type="STRING" id="663331.D4AXB4"/>
<dbReference type="HOGENOM" id="CLU_023111_1_0_1"/>
<feature type="transmembrane region" description="Helical" evidence="3">
    <location>
        <begin position="430"/>
        <end position="453"/>
    </location>
</feature>
<keyword evidence="6" id="KW-1185">Reference proteome</keyword>
<dbReference type="Pfam" id="PF00328">
    <property type="entry name" value="His_Phos_2"/>
    <property type="match status" value="1"/>
</dbReference>
<evidence type="ECO:0000256" key="2">
    <source>
        <dbReference type="SAM" id="MobiDB-lite"/>
    </source>
</evidence>
<evidence type="ECO:0000313" key="6">
    <source>
        <dbReference type="Proteomes" id="UP000008866"/>
    </source>
</evidence>
<dbReference type="InterPro" id="IPR000560">
    <property type="entry name" value="His_Pase_clade-2"/>
</dbReference>
<evidence type="ECO:0000256" key="1">
    <source>
        <dbReference type="ARBA" id="ARBA00005375"/>
    </source>
</evidence>
<keyword evidence="4" id="KW-0732">Signal</keyword>
<protein>
    <recommendedName>
        <fullName evidence="7">Histidine acid phosphatase</fullName>
    </recommendedName>
</protein>
<dbReference type="InterPro" id="IPR029033">
    <property type="entry name" value="His_PPase_superfam"/>
</dbReference>
<evidence type="ECO:0000256" key="4">
    <source>
        <dbReference type="SAM" id="SignalP"/>
    </source>
</evidence>
<dbReference type="CDD" id="cd07061">
    <property type="entry name" value="HP_HAP_like"/>
    <property type="match status" value="1"/>
</dbReference>
<dbReference type="RefSeq" id="XP_003012959.1">
    <property type="nucleotide sequence ID" value="XM_003012913.1"/>
</dbReference>
<dbReference type="SUPFAM" id="SSF53254">
    <property type="entry name" value="Phosphoglycerate mutase-like"/>
    <property type="match status" value="1"/>
</dbReference>
<dbReference type="eggNOG" id="ENOG502RCH9">
    <property type="taxonomic scope" value="Eukaryota"/>
</dbReference>
<dbReference type="GeneID" id="9523038"/>